<dbReference type="Gene3D" id="1.10.3660.10">
    <property type="entry name" value="6-phosphogluconate dehydrogenase C-terminal like domain"/>
    <property type="match status" value="1"/>
</dbReference>
<dbReference type="STRING" id="1548547.BA177_03360"/>
<dbReference type="InterPro" id="IPR036291">
    <property type="entry name" value="NAD(P)-bd_dom_sf"/>
</dbReference>
<dbReference type="PROSITE" id="PS51176">
    <property type="entry name" value="PDH_ADH"/>
    <property type="match status" value="1"/>
</dbReference>
<evidence type="ECO:0000256" key="1">
    <source>
        <dbReference type="ARBA" id="ARBA00012404"/>
    </source>
</evidence>
<dbReference type="InterPro" id="IPR046826">
    <property type="entry name" value="PDH_N"/>
</dbReference>
<feature type="domain" description="Chorismate mutase" evidence="3">
    <location>
        <begin position="1"/>
        <end position="88"/>
    </location>
</feature>
<dbReference type="Pfam" id="PF02153">
    <property type="entry name" value="PDH_N"/>
    <property type="match status" value="1"/>
</dbReference>
<name>A0A193LCZ4_9GAMM</name>
<dbReference type="Pfam" id="PF20463">
    <property type="entry name" value="PDH_C"/>
    <property type="match status" value="1"/>
</dbReference>
<evidence type="ECO:0000313" key="5">
    <source>
        <dbReference type="EMBL" id="ANO50382.1"/>
    </source>
</evidence>
<dbReference type="SUPFAM" id="SSF51735">
    <property type="entry name" value="NAD(P)-binding Rossmann-fold domains"/>
    <property type="match status" value="1"/>
</dbReference>
<dbReference type="InterPro" id="IPR036979">
    <property type="entry name" value="CM_dom_sf"/>
</dbReference>
<dbReference type="Pfam" id="PF01817">
    <property type="entry name" value="CM_2"/>
    <property type="match status" value="1"/>
</dbReference>
<accession>A0A193LCZ4</accession>
<dbReference type="InterPro" id="IPR050812">
    <property type="entry name" value="Preph/Arog_dehydrog"/>
</dbReference>
<dbReference type="EC" id="5.4.99.5" evidence="1"/>
<dbReference type="Proteomes" id="UP000092695">
    <property type="component" value="Chromosome"/>
</dbReference>
<dbReference type="PANTHER" id="PTHR21363">
    <property type="entry name" value="PREPHENATE DEHYDROGENASE"/>
    <property type="match status" value="1"/>
</dbReference>
<organism evidence="5 6">
    <name type="scientific">Woeseia oceani</name>
    <dbReference type="NCBI Taxonomy" id="1548547"/>
    <lineage>
        <taxon>Bacteria</taxon>
        <taxon>Pseudomonadati</taxon>
        <taxon>Pseudomonadota</taxon>
        <taxon>Gammaproteobacteria</taxon>
        <taxon>Woeseiales</taxon>
        <taxon>Woeseiaceae</taxon>
        <taxon>Woeseia</taxon>
    </lineage>
</organism>
<dbReference type="AlphaFoldDB" id="A0A193LCZ4"/>
<dbReference type="InterPro" id="IPR036263">
    <property type="entry name" value="Chorismate_II_sf"/>
</dbReference>
<dbReference type="EMBL" id="CP016268">
    <property type="protein sequence ID" value="ANO50382.1"/>
    <property type="molecule type" value="Genomic_DNA"/>
</dbReference>
<keyword evidence="2" id="KW-0560">Oxidoreductase</keyword>
<feature type="domain" description="Prephenate/arogenate dehydrogenase" evidence="4">
    <location>
        <begin position="98"/>
        <end position="367"/>
    </location>
</feature>
<dbReference type="KEGG" id="woc:BA177_03360"/>
<evidence type="ECO:0000313" key="6">
    <source>
        <dbReference type="Proteomes" id="UP000092695"/>
    </source>
</evidence>
<dbReference type="PANTHER" id="PTHR21363:SF0">
    <property type="entry name" value="PREPHENATE DEHYDROGENASE [NADP(+)]"/>
    <property type="match status" value="1"/>
</dbReference>
<dbReference type="InterPro" id="IPR008927">
    <property type="entry name" value="6-PGluconate_DH-like_C_sf"/>
</dbReference>
<dbReference type="Gene3D" id="3.40.50.720">
    <property type="entry name" value="NAD(P)-binding Rossmann-like Domain"/>
    <property type="match status" value="1"/>
</dbReference>
<dbReference type="InterPro" id="IPR003099">
    <property type="entry name" value="Prephen_DH"/>
</dbReference>
<dbReference type="GO" id="GO:0008977">
    <property type="term" value="F:prephenate dehydrogenase (NAD+) activity"/>
    <property type="evidence" value="ECO:0007669"/>
    <property type="project" value="InterPro"/>
</dbReference>
<dbReference type="GO" id="GO:0006571">
    <property type="term" value="P:tyrosine biosynthetic process"/>
    <property type="evidence" value="ECO:0007669"/>
    <property type="project" value="InterPro"/>
</dbReference>
<evidence type="ECO:0000259" key="4">
    <source>
        <dbReference type="PROSITE" id="PS51176"/>
    </source>
</evidence>
<gene>
    <name evidence="5" type="ORF">BA177_03360</name>
</gene>
<reference evidence="5 6" key="1">
    <citation type="submission" date="2016-06" db="EMBL/GenBank/DDBJ databases">
        <title>Complete genome sequence of a deep-branching marine Gamma Proteobacterium Woeseia oceani type strain XK5.</title>
        <authorList>
            <person name="Mu D."/>
            <person name="Du Z."/>
        </authorList>
    </citation>
    <scope>NUCLEOTIDE SEQUENCE [LARGE SCALE GENOMIC DNA]</scope>
    <source>
        <strain evidence="5 6">XK5</strain>
    </source>
</reference>
<keyword evidence="6" id="KW-1185">Reference proteome</keyword>
<dbReference type="SUPFAM" id="SSF48179">
    <property type="entry name" value="6-phosphogluconate dehydrogenase C-terminal domain-like"/>
    <property type="match status" value="1"/>
</dbReference>
<proteinExistence type="predicted"/>
<evidence type="ECO:0000256" key="2">
    <source>
        <dbReference type="ARBA" id="ARBA00023002"/>
    </source>
</evidence>
<dbReference type="OrthoDB" id="5939631at2"/>
<dbReference type="SUPFAM" id="SSF48600">
    <property type="entry name" value="Chorismate mutase II"/>
    <property type="match status" value="1"/>
</dbReference>
<dbReference type="GO" id="GO:0070403">
    <property type="term" value="F:NAD+ binding"/>
    <property type="evidence" value="ECO:0007669"/>
    <property type="project" value="InterPro"/>
</dbReference>
<dbReference type="SMART" id="SM00830">
    <property type="entry name" value="CM_2"/>
    <property type="match status" value="1"/>
</dbReference>
<dbReference type="RefSeq" id="WP_068612838.1">
    <property type="nucleotide sequence ID" value="NZ_CP016268.1"/>
</dbReference>
<sequence>MELDELRNELNGIDRKLVELIARRQQIVGRIGKTKLTTGRATRDFEREKVVLGLAREQARALSVDPDLAESIMASLIRSSLASQERDRVAAEGRGDGQSVLLIGGAGKMGGWFAEFFASQGYAVTIADTTIEDGDRCYKDWHDAGVDFDVIVVAAPLAISGQILLELATLKPRGLVFDIGSLKSPLKAGLREMAAAGCKVTSLHPMFGPDTNLLSGRHLIFVDAGSADATRTAREMFSATMVTQLEMNLEDHDRLIAYVLGLSHALNIAFFTALAESGEAAPRLAKLSSTTFDSQLLISSAVARENPYLYFEIQHLNEFGIGPLDALCDSVNRIRKLVADGDQAGFVELMRHGKEYLATRSAPSDAV</sequence>
<dbReference type="GO" id="GO:0004665">
    <property type="term" value="F:prephenate dehydrogenase (NADP+) activity"/>
    <property type="evidence" value="ECO:0007669"/>
    <property type="project" value="InterPro"/>
</dbReference>
<dbReference type="PROSITE" id="PS51168">
    <property type="entry name" value="CHORISMATE_MUT_2"/>
    <property type="match status" value="1"/>
</dbReference>
<dbReference type="InterPro" id="IPR046825">
    <property type="entry name" value="PDH_C"/>
</dbReference>
<dbReference type="InterPro" id="IPR002701">
    <property type="entry name" value="CM_II_prokaryot"/>
</dbReference>
<dbReference type="GO" id="GO:0004106">
    <property type="term" value="F:chorismate mutase activity"/>
    <property type="evidence" value="ECO:0007669"/>
    <property type="project" value="UniProtKB-EC"/>
</dbReference>
<protein>
    <recommendedName>
        <fullName evidence="1">chorismate mutase</fullName>
        <ecNumber evidence="1">5.4.99.5</ecNumber>
    </recommendedName>
</protein>
<evidence type="ECO:0000259" key="3">
    <source>
        <dbReference type="PROSITE" id="PS51168"/>
    </source>
</evidence>
<dbReference type="Gene3D" id="1.20.59.10">
    <property type="entry name" value="Chorismate mutase"/>
    <property type="match status" value="1"/>
</dbReference>
<dbReference type="GO" id="GO:0046417">
    <property type="term" value="P:chorismate metabolic process"/>
    <property type="evidence" value="ECO:0007669"/>
    <property type="project" value="InterPro"/>
</dbReference>